<dbReference type="Proteomes" id="UP000728032">
    <property type="component" value="Unassembled WGS sequence"/>
</dbReference>
<proteinExistence type="predicted"/>
<protein>
    <submittedName>
        <fullName evidence="1">Uncharacterized protein</fullName>
    </submittedName>
</protein>
<evidence type="ECO:0000313" key="1">
    <source>
        <dbReference type="EMBL" id="CAD7654387.1"/>
    </source>
</evidence>
<dbReference type="PANTHER" id="PTHR43313">
    <property type="entry name" value="SHORT-CHAIN DEHYDROGENASE/REDUCTASE FAMILY 9C"/>
    <property type="match status" value="1"/>
</dbReference>
<dbReference type="AlphaFoldDB" id="A0A7R9M8F8"/>
<keyword evidence="2" id="KW-1185">Reference proteome</keyword>
<dbReference type="PANTHER" id="PTHR43313:SF36">
    <property type="entry name" value="D-BETA-HYDROXYBUTYRATE DEHYDROGENASE, MITOCHONDRIAL"/>
    <property type="match status" value="1"/>
</dbReference>
<evidence type="ECO:0000313" key="2">
    <source>
        <dbReference type="Proteomes" id="UP000728032"/>
    </source>
</evidence>
<reference evidence="1" key="1">
    <citation type="submission" date="2020-11" db="EMBL/GenBank/DDBJ databases">
        <authorList>
            <person name="Tran Van P."/>
        </authorList>
    </citation>
    <scope>NUCLEOTIDE SEQUENCE</scope>
</reference>
<dbReference type="EMBL" id="CAJPVJ010007908">
    <property type="protein sequence ID" value="CAG2171574.1"/>
    <property type="molecule type" value="Genomic_DNA"/>
</dbReference>
<dbReference type="PRINTS" id="PR00081">
    <property type="entry name" value="GDHRDH"/>
</dbReference>
<dbReference type="Pfam" id="PF00106">
    <property type="entry name" value="adh_short"/>
    <property type="match status" value="1"/>
</dbReference>
<sequence>LEASGHSVLITGCDSGFGYATAIQLNDKGWHVLATVLDYNSDGALTYESVVKECESRHSKLWSVVNNAGVYGCGELEWGVMQHLETIIQVNVLGYIRVLRQFLPLIRRSRGRIINVSSVASLFSAPGTTVYSLSKAAVSSLTDGLRRELYNTGVDVIEIIPQAYK</sequence>
<organism evidence="1">
    <name type="scientific">Oppiella nova</name>
    <dbReference type="NCBI Taxonomy" id="334625"/>
    <lineage>
        <taxon>Eukaryota</taxon>
        <taxon>Metazoa</taxon>
        <taxon>Ecdysozoa</taxon>
        <taxon>Arthropoda</taxon>
        <taxon>Chelicerata</taxon>
        <taxon>Arachnida</taxon>
        <taxon>Acari</taxon>
        <taxon>Acariformes</taxon>
        <taxon>Sarcoptiformes</taxon>
        <taxon>Oribatida</taxon>
        <taxon>Brachypylina</taxon>
        <taxon>Oppioidea</taxon>
        <taxon>Oppiidae</taxon>
        <taxon>Oppiella</taxon>
    </lineage>
</organism>
<dbReference type="OrthoDB" id="6422490at2759"/>
<name>A0A7R9M8F8_9ACAR</name>
<dbReference type="InterPro" id="IPR002347">
    <property type="entry name" value="SDR_fam"/>
</dbReference>
<dbReference type="SUPFAM" id="SSF51735">
    <property type="entry name" value="NAD(P)-binding Rossmann-fold domains"/>
    <property type="match status" value="1"/>
</dbReference>
<gene>
    <name evidence="1" type="ORF">ONB1V03_LOCUS11034</name>
</gene>
<dbReference type="Gene3D" id="3.40.50.720">
    <property type="entry name" value="NAD(P)-binding Rossmann-like Domain"/>
    <property type="match status" value="1"/>
</dbReference>
<feature type="non-terminal residue" evidence="1">
    <location>
        <position position="1"/>
    </location>
</feature>
<dbReference type="InterPro" id="IPR036291">
    <property type="entry name" value="NAD(P)-bd_dom_sf"/>
</dbReference>
<dbReference type="GO" id="GO:0070523">
    <property type="term" value="F:11-beta-hydroxysteroid dehydrogenase (NAD+) activity"/>
    <property type="evidence" value="ECO:0007669"/>
    <property type="project" value="TreeGrafter"/>
</dbReference>
<dbReference type="GO" id="GO:0008211">
    <property type="term" value="P:glucocorticoid metabolic process"/>
    <property type="evidence" value="ECO:0007669"/>
    <property type="project" value="TreeGrafter"/>
</dbReference>
<dbReference type="EMBL" id="OC922733">
    <property type="protein sequence ID" value="CAD7654387.1"/>
    <property type="molecule type" value="Genomic_DNA"/>
</dbReference>
<accession>A0A7R9M8F8</accession>
<dbReference type="PRINTS" id="PR00080">
    <property type="entry name" value="SDRFAMILY"/>
</dbReference>